<proteinExistence type="predicted"/>
<name>A0AAE3VAC9_9FIRM</name>
<organism evidence="1 2">
    <name type="scientific">Moryella indoligenes</name>
    <dbReference type="NCBI Taxonomy" id="371674"/>
    <lineage>
        <taxon>Bacteria</taxon>
        <taxon>Bacillati</taxon>
        <taxon>Bacillota</taxon>
        <taxon>Clostridia</taxon>
        <taxon>Lachnospirales</taxon>
        <taxon>Lachnospiraceae</taxon>
        <taxon>Moryella</taxon>
    </lineage>
</organism>
<sequence>MKDIHFETNLDPLKDGMVSTREDLDRLSRHAVIIGTNGRYRKVSMKEAGSIMESMQGCSATMLVGEENFAVVYNVEKTFRMDGNIFLVGSFLVMKMEGQRMFPLSDRDLGRLFLILAGKMEEFRNGDEVFDALRIE</sequence>
<keyword evidence="2" id="KW-1185">Reference proteome</keyword>
<evidence type="ECO:0000313" key="2">
    <source>
        <dbReference type="Proteomes" id="UP001241537"/>
    </source>
</evidence>
<reference evidence="1" key="1">
    <citation type="submission" date="2023-07" db="EMBL/GenBank/DDBJ databases">
        <title>Genomic Encyclopedia of Type Strains, Phase IV (KMG-IV): sequencing the most valuable type-strain genomes for metagenomic binning, comparative biology and taxonomic classification.</title>
        <authorList>
            <person name="Goeker M."/>
        </authorList>
    </citation>
    <scope>NUCLEOTIDE SEQUENCE</scope>
    <source>
        <strain evidence="1">DSM 19659</strain>
    </source>
</reference>
<dbReference type="AlphaFoldDB" id="A0AAE3VAC9"/>
<dbReference type="Proteomes" id="UP001241537">
    <property type="component" value="Unassembled WGS sequence"/>
</dbReference>
<protein>
    <submittedName>
        <fullName evidence="1">Uncharacterized protein</fullName>
    </submittedName>
</protein>
<dbReference type="RefSeq" id="WP_106612497.1">
    <property type="nucleotide sequence ID" value="NZ_JAUSTO010000005.1"/>
</dbReference>
<comment type="caution">
    <text evidence="1">The sequence shown here is derived from an EMBL/GenBank/DDBJ whole genome shotgun (WGS) entry which is preliminary data.</text>
</comment>
<evidence type="ECO:0000313" key="1">
    <source>
        <dbReference type="EMBL" id="MDQ0152403.1"/>
    </source>
</evidence>
<gene>
    <name evidence="1" type="ORF">J2S20_001092</name>
</gene>
<accession>A0AAE3VAC9</accession>
<dbReference type="EMBL" id="JAUSTO010000005">
    <property type="protein sequence ID" value="MDQ0152403.1"/>
    <property type="molecule type" value="Genomic_DNA"/>
</dbReference>